<dbReference type="GeneID" id="37041924"/>
<accession>A0A316YMX1</accession>
<keyword evidence="2" id="KW-0812">Transmembrane</keyword>
<dbReference type="Pfam" id="PF04982">
    <property type="entry name" value="TM_HPP"/>
    <property type="match status" value="1"/>
</dbReference>
<evidence type="ECO:0000256" key="1">
    <source>
        <dbReference type="SAM" id="MobiDB-lite"/>
    </source>
</evidence>
<dbReference type="AlphaFoldDB" id="A0A316YMX1"/>
<sequence length="449" mass="48790">MGSLHWRQSAEYVGIVNSQLPLRTEVVGSIMSSTAVNAEGRPDTENGGGVSMARNRSTSHQRAGRSYSRVRQTRVTSVSPSPTLVGGGGGSRTGRSTSRGTFVGRSRTPVGMREVGEGERSVSVSEEREMLKEKGASRSRSRSKSKPIALAGPERIANPRDIESAKQQPKEEEPTPLAVRLLPHPLPHFLGYRRPKHLLSEKQKADEPFPPLLPFVRWLPRQAEALLWAWIGGFVGIAIVEVIFARPSHFSSSKDLPPHPWQSPVIIGSFGASSVLLYATPASPLAQPRAFVGGQTLSALTGVIITKLVALSPNYNINLTDRSNSLVWLAGALSVGSALCVMMMTGTLHPPGGATALLCATNSDVARLGWKVIPVVLLSSVLMLLWALLWMNLGRMRYPHSSFWAPSPPSPHAGNTSQWIIDWVSRKRHPKAEEEKTPRRRCSLASSRA</sequence>
<name>A0A316YMX1_9BASI</name>
<protein>
    <submittedName>
        <fullName evidence="4">HPP-domain-containing protein</fullName>
    </submittedName>
</protein>
<evidence type="ECO:0000256" key="2">
    <source>
        <dbReference type="SAM" id="Phobius"/>
    </source>
</evidence>
<feature type="transmembrane region" description="Helical" evidence="2">
    <location>
        <begin position="326"/>
        <end position="348"/>
    </location>
</feature>
<dbReference type="EMBL" id="KZ819636">
    <property type="protein sequence ID" value="PWN90502.1"/>
    <property type="molecule type" value="Genomic_DNA"/>
</dbReference>
<organism evidence="4 5">
    <name type="scientific">Acaromyces ingoldii</name>
    <dbReference type="NCBI Taxonomy" id="215250"/>
    <lineage>
        <taxon>Eukaryota</taxon>
        <taxon>Fungi</taxon>
        <taxon>Dikarya</taxon>
        <taxon>Basidiomycota</taxon>
        <taxon>Ustilaginomycotina</taxon>
        <taxon>Exobasidiomycetes</taxon>
        <taxon>Exobasidiales</taxon>
        <taxon>Cryptobasidiaceae</taxon>
        <taxon>Acaromyces</taxon>
    </lineage>
</organism>
<dbReference type="Proteomes" id="UP000245768">
    <property type="component" value="Unassembled WGS sequence"/>
</dbReference>
<keyword evidence="5" id="KW-1185">Reference proteome</keyword>
<dbReference type="OrthoDB" id="2016548at2759"/>
<dbReference type="STRING" id="215250.A0A316YMX1"/>
<dbReference type="RefSeq" id="XP_025377700.1">
    <property type="nucleotide sequence ID" value="XM_025520008.1"/>
</dbReference>
<dbReference type="PANTHER" id="PTHR33741">
    <property type="entry name" value="TRANSMEMBRANE PROTEIN DDB_G0269096-RELATED"/>
    <property type="match status" value="1"/>
</dbReference>
<dbReference type="InterPro" id="IPR007065">
    <property type="entry name" value="HPP"/>
</dbReference>
<keyword evidence="2" id="KW-1133">Transmembrane helix</keyword>
<evidence type="ECO:0000259" key="3">
    <source>
        <dbReference type="Pfam" id="PF04982"/>
    </source>
</evidence>
<feature type="transmembrane region" description="Helical" evidence="2">
    <location>
        <begin position="368"/>
        <end position="391"/>
    </location>
</feature>
<feature type="region of interest" description="Disordered" evidence="1">
    <location>
        <begin position="428"/>
        <end position="449"/>
    </location>
</feature>
<proteinExistence type="predicted"/>
<feature type="compositionally biased region" description="Basic and acidic residues" evidence="1">
    <location>
        <begin position="114"/>
        <end position="136"/>
    </location>
</feature>
<dbReference type="InterPro" id="IPR058581">
    <property type="entry name" value="TM_HPP"/>
</dbReference>
<feature type="transmembrane region" description="Helical" evidence="2">
    <location>
        <begin position="225"/>
        <end position="245"/>
    </location>
</feature>
<dbReference type="InParanoid" id="A0A316YMX1"/>
<feature type="compositionally biased region" description="Basic and acidic residues" evidence="1">
    <location>
        <begin position="157"/>
        <end position="173"/>
    </location>
</feature>
<dbReference type="PANTHER" id="PTHR33741:SF5">
    <property type="entry name" value="TRANSMEMBRANE PROTEIN DDB_G0269096-RELATED"/>
    <property type="match status" value="1"/>
</dbReference>
<evidence type="ECO:0000313" key="4">
    <source>
        <dbReference type="EMBL" id="PWN90502.1"/>
    </source>
</evidence>
<feature type="compositionally biased region" description="Low complexity" evidence="1">
    <location>
        <begin position="93"/>
        <end position="108"/>
    </location>
</feature>
<gene>
    <name evidence="4" type="ORF">FA10DRAFT_260326</name>
</gene>
<reference evidence="4 5" key="1">
    <citation type="journal article" date="2018" name="Mol. Biol. Evol.">
        <title>Broad Genomic Sampling Reveals a Smut Pathogenic Ancestry of the Fungal Clade Ustilaginomycotina.</title>
        <authorList>
            <person name="Kijpornyongpan T."/>
            <person name="Mondo S.J."/>
            <person name="Barry K."/>
            <person name="Sandor L."/>
            <person name="Lee J."/>
            <person name="Lipzen A."/>
            <person name="Pangilinan J."/>
            <person name="LaButti K."/>
            <person name="Hainaut M."/>
            <person name="Henrissat B."/>
            <person name="Grigoriev I.V."/>
            <person name="Spatafora J.W."/>
            <person name="Aime M.C."/>
        </authorList>
    </citation>
    <scope>NUCLEOTIDE SEQUENCE [LARGE SCALE GENOMIC DNA]</scope>
    <source>
        <strain evidence="4 5">MCA 4198</strain>
    </source>
</reference>
<feature type="region of interest" description="Disordered" evidence="1">
    <location>
        <begin position="34"/>
        <end position="176"/>
    </location>
</feature>
<keyword evidence="2" id="KW-0472">Membrane</keyword>
<evidence type="ECO:0000313" key="5">
    <source>
        <dbReference type="Proteomes" id="UP000245768"/>
    </source>
</evidence>
<feature type="domain" description="HPP transmembrane region" evidence="3">
    <location>
        <begin position="223"/>
        <end position="399"/>
    </location>
</feature>